<dbReference type="GO" id="GO:0051920">
    <property type="term" value="F:peroxiredoxin activity"/>
    <property type="evidence" value="ECO:0007669"/>
    <property type="project" value="InterPro"/>
</dbReference>
<dbReference type="InterPro" id="IPR003779">
    <property type="entry name" value="CMD-like"/>
</dbReference>
<reference evidence="3 4" key="1">
    <citation type="submission" date="2014-11" db="EMBL/GenBank/DDBJ databases">
        <title>Symbiosis island explosion on the genome of extra-slow-growing strains of soybean bradyrhizobia with massive insertion sequences.</title>
        <authorList>
            <person name="Iida T."/>
            <person name="Minamisawa K."/>
        </authorList>
    </citation>
    <scope>NUCLEOTIDE SEQUENCE [LARGE SCALE GENOMIC DNA]</scope>
    <source>
        <strain evidence="3 4">NK6</strain>
    </source>
</reference>
<dbReference type="PANTHER" id="PTHR33930:SF2">
    <property type="entry name" value="BLR3452 PROTEIN"/>
    <property type="match status" value="1"/>
</dbReference>
<evidence type="ECO:0000313" key="3">
    <source>
        <dbReference type="EMBL" id="BAR60693.1"/>
    </source>
</evidence>
<dbReference type="PANTHER" id="PTHR33930">
    <property type="entry name" value="ALKYL HYDROPEROXIDE REDUCTASE AHPD"/>
    <property type="match status" value="1"/>
</dbReference>
<dbReference type="AlphaFoldDB" id="A0A0E4FYL4"/>
<sequence length="271" mass="29221">MSDLTPEQQVLKDAYVKARGYWRPWTEGLLRLDPAFLDAYGKYAGYAAEKGPLSPKMRELIYVALDGSATHLFRSGLALHLRLALQEGASAREIIDVFRLATVQGLDGCNLGIGILAEELASAGLQVGHPELTHEQTALRDAYVAQFGDWPDFCEQWLRGDPGYFAVLLDLLAGGQTGDGLDQCSQCLISLALNACFTALNPHGLRVQIRRALRLGIGQREILQVLQMTAHLGVHACAIGVPVLMEALDERSSKAGAGEESKGPGEGGGRK</sequence>
<evidence type="ECO:0000259" key="2">
    <source>
        <dbReference type="Pfam" id="PF02627"/>
    </source>
</evidence>
<feature type="domain" description="Carboxymuconolactone decarboxylase-like" evidence="2">
    <location>
        <begin position="34"/>
        <end position="103"/>
    </location>
</feature>
<organism evidence="3 4">
    <name type="scientific">Bradyrhizobium diazoefficiens</name>
    <dbReference type="NCBI Taxonomy" id="1355477"/>
    <lineage>
        <taxon>Bacteria</taxon>
        <taxon>Pseudomonadati</taxon>
        <taxon>Pseudomonadota</taxon>
        <taxon>Alphaproteobacteria</taxon>
        <taxon>Hyphomicrobiales</taxon>
        <taxon>Nitrobacteraceae</taxon>
        <taxon>Bradyrhizobium</taxon>
    </lineage>
</organism>
<dbReference type="RefSeq" id="WP_060911400.1">
    <property type="nucleotide sequence ID" value="NZ_JAFCKD010000015.1"/>
</dbReference>
<dbReference type="Gene3D" id="1.20.1290.10">
    <property type="entry name" value="AhpD-like"/>
    <property type="match status" value="2"/>
</dbReference>
<gene>
    <name evidence="3" type="ORF">NK6_7542</name>
</gene>
<dbReference type="SUPFAM" id="SSF69118">
    <property type="entry name" value="AhpD-like"/>
    <property type="match status" value="1"/>
</dbReference>
<protein>
    <recommendedName>
        <fullName evidence="2">Carboxymuconolactone decarboxylase-like domain-containing protein</fullName>
    </recommendedName>
</protein>
<name>A0A0E4FYL4_9BRAD</name>
<dbReference type="EMBL" id="AP014685">
    <property type="protein sequence ID" value="BAR60693.1"/>
    <property type="molecule type" value="Genomic_DNA"/>
</dbReference>
<proteinExistence type="predicted"/>
<evidence type="ECO:0000256" key="1">
    <source>
        <dbReference type="SAM" id="MobiDB-lite"/>
    </source>
</evidence>
<dbReference type="InterPro" id="IPR029032">
    <property type="entry name" value="AhpD-like"/>
</dbReference>
<feature type="region of interest" description="Disordered" evidence="1">
    <location>
        <begin position="252"/>
        <end position="271"/>
    </location>
</feature>
<accession>A0A0E4FYL4</accession>
<evidence type="ECO:0000313" key="4">
    <source>
        <dbReference type="Proteomes" id="UP000063308"/>
    </source>
</evidence>
<dbReference type="Pfam" id="PF02627">
    <property type="entry name" value="CMD"/>
    <property type="match status" value="1"/>
</dbReference>
<dbReference type="Proteomes" id="UP000063308">
    <property type="component" value="Chromosome"/>
</dbReference>